<dbReference type="EMBL" id="JAANOU010000001">
    <property type="protein sequence ID" value="NIH81009.1"/>
    <property type="molecule type" value="Genomic_DNA"/>
</dbReference>
<accession>A0ABX0SX81</accession>
<dbReference type="RefSeq" id="WP_167116119.1">
    <property type="nucleotide sequence ID" value="NZ_JAANOU010000001.1"/>
</dbReference>
<organism evidence="3 4">
    <name type="scientific">Amycolatopsis viridis</name>
    <dbReference type="NCBI Taxonomy" id="185678"/>
    <lineage>
        <taxon>Bacteria</taxon>
        <taxon>Bacillati</taxon>
        <taxon>Actinomycetota</taxon>
        <taxon>Actinomycetes</taxon>
        <taxon>Pseudonocardiales</taxon>
        <taxon>Pseudonocardiaceae</taxon>
        <taxon>Amycolatopsis</taxon>
    </lineage>
</organism>
<feature type="signal peptide" evidence="2">
    <location>
        <begin position="1"/>
        <end position="17"/>
    </location>
</feature>
<name>A0ABX0SX81_9PSEU</name>
<proteinExistence type="predicted"/>
<dbReference type="Proteomes" id="UP000754495">
    <property type="component" value="Unassembled WGS sequence"/>
</dbReference>
<sequence>MLAAAGTVFAAAGTVFAAAGTVFAAAGTVFAAAGTVFAAAGTVFAAAGRGSGSARGPDGPGGIVCVSGRGRLPGHPPAPSPDSRPSLTVPSGSAGDRPPQRRIPRPAGPGSPAASPPHP</sequence>
<feature type="compositionally biased region" description="Pro residues" evidence="1">
    <location>
        <begin position="106"/>
        <end position="119"/>
    </location>
</feature>
<evidence type="ECO:0000313" key="4">
    <source>
        <dbReference type="Proteomes" id="UP000754495"/>
    </source>
</evidence>
<gene>
    <name evidence="3" type="ORF">FHX46_003539</name>
</gene>
<reference evidence="3 4" key="1">
    <citation type="submission" date="2020-03" db="EMBL/GenBank/DDBJ databases">
        <title>Sequencing the genomes of 1000 actinobacteria strains.</title>
        <authorList>
            <person name="Klenk H.-P."/>
        </authorList>
    </citation>
    <scope>NUCLEOTIDE SEQUENCE [LARGE SCALE GENOMIC DNA]</scope>
    <source>
        <strain evidence="3 4">DSM 45668</strain>
    </source>
</reference>
<keyword evidence="4" id="KW-1185">Reference proteome</keyword>
<feature type="compositionally biased region" description="Gly residues" evidence="1">
    <location>
        <begin position="49"/>
        <end position="62"/>
    </location>
</feature>
<feature type="chain" id="PRO_5046678497" evidence="2">
    <location>
        <begin position="18"/>
        <end position="119"/>
    </location>
</feature>
<keyword evidence="2" id="KW-0732">Signal</keyword>
<comment type="caution">
    <text evidence="3">The sequence shown here is derived from an EMBL/GenBank/DDBJ whole genome shotgun (WGS) entry which is preliminary data.</text>
</comment>
<feature type="region of interest" description="Disordered" evidence="1">
    <location>
        <begin position="48"/>
        <end position="119"/>
    </location>
</feature>
<evidence type="ECO:0000256" key="2">
    <source>
        <dbReference type="SAM" id="SignalP"/>
    </source>
</evidence>
<evidence type="ECO:0000256" key="1">
    <source>
        <dbReference type="SAM" id="MobiDB-lite"/>
    </source>
</evidence>
<protein>
    <submittedName>
        <fullName evidence="3">Uncharacterized protein</fullName>
    </submittedName>
</protein>
<evidence type="ECO:0000313" key="3">
    <source>
        <dbReference type="EMBL" id="NIH81009.1"/>
    </source>
</evidence>